<dbReference type="AlphaFoldDB" id="A0A2T0FI98"/>
<dbReference type="Pfam" id="PF16282">
    <property type="entry name" value="SANT_DAMP1_like"/>
    <property type="match status" value="1"/>
</dbReference>
<keyword evidence="6" id="KW-0804">Transcription</keyword>
<feature type="domain" description="DAMP1 SANT/Myb-like" evidence="9">
    <location>
        <begin position="84"/>
        <end position="190"/>
    </location>
</feature>
<evidence type="ECO:0000256" key="5">
    <source>
        <dbReference type="ARBA" id="ARBA00023015"/>
    </source>
</evidence>
<comment type="caution">
    <text evidence="10">The sequence shown here is derived from an EMBL/GenBank/DDBJ whole genome shotgun (WGS) entry which is preliminary data.</text>
</comment>
<comment type="subcellular location">
    <subcellularLocation>
        <location evidence="1">Nucleus</location>
    </subcellularLocation>
</comment>
<evidence type="ECO:0000256" key="3">
    <source>
        <dbReference type="ARBA" id="ARBA00019132"/>
    </source>
</evidence>
<accession>A0A2T0FI98</accession>
<dbReference type="Gene3D" id="1.10.10.60">
    <property type="entry name" value="Homeodomain-like"/>
    <property type="match status" value="1"/>
</dbReference>
<dbReference type="InterPro" id="IPR027109">
    <property type="entry name" value="Swc4/Dmap1"/>
</dbReference>
<evidence type="ECO:0000313" key="10">
    <source>
        <dbReference type="EMBL" id="PRT54677.1"/>
    </source>
</evidence>
<dbReference type="GO" id="GO:0006338">
    <property type="term" value="P:chromatin remodeling"/>
    <property type="evidence" value="ECO:0007669"/>
    <property type="project" value="InterPro"/>
</dbReference>
<organism evidence="10 11">
    <name type="scientific">Wickerhamiella sorbophila</name>
    <dbReference type="NCBI Taxonomy" id="45607"/>
    <lineage>
        <taxon>Eukaryota</taxon>
        <taxon>Fungi</taxon>
        <taxon>Dikarya</taxon>
        <taxon>Ascomycota</taxon>
        <taxon>Saccharomycotina</taxon>
        <taxon>Dipodascomycetes</taxon>
        <taxon>Dipodascales</taxon>
        <taxon>Trichomonascaceae</taxon>
        <taxon>Wickerhamiella</taxon>
    </lineage>
</organism>
<evidence type="ECO:0000256" key="1">
    <source>
        <dbReference type="ARBA" id="ARBA00004123"/>
    </source>
</evidence>
<keyword evidence="5" id="KW-0805">Transcription regulation</keyword>
<gene>
    <name evidence="10" type="ORF">B9G98_02297</name>
</gene>
<keyword evidence="11" id="KW-1185">Reference proteome</keyword>
<dbReference type="GeneID" id="36516045"/>
<dbReference type="OrthoDB" id="19740at2759"/>
<dbReference type="EMBL" id="NDIQ01000021">
    <property type="protein sequence ID" value="PRT54677.1"/>
    <property type="molecule type" value="Genomic_DNA"/>
</dbReference>
<dbReference type="STRING" id="45607.A0A2T0FI98"/>
<dbReference type="PANTHER" id="PTHR12855">
    <property type="entry name" value="DNA METHYLTRANSFERASE 1-ASSOCIATED PROTEIN 1 FAMILY MEMBER"/>
    <property type="match status" value="1"/>
</dbReference>
<sequence>MSLPAVKKLKTEVRRPDGMQRELYSLLGENTPPVMVVPDHYKGKPNWRQKATPWNWCPFTNRARDDSLVLKHWVRGQPDTDEIYRFAKFNVKINVPEWSDEDYQLFKRDEWTIEETRYLFDLCREFDLRWLVIHDRYDYQSVLDRRSSVDSSVEAGAEKSDAPDDQIQNVSQLRTIEDLKSRYYEVCSALLRKSSYLSPNDEELLEQMNFSKENEVKRKAHLERLMSRSPNQVAEEEALVLECRRLEALADQMAHERAEIISLLDTPAATGSIAQYQSSQGVTSLHQQLLAEKSRKPKEHVNIVNAQSGPAFKKGHVDEAKSGLAAQIIQKRLSTKEEAAYGITYHEKFAPGVYLRSAKLTTLKQNQASRAQSVFNELSIPMRPIMPTAKVAAKFDTLLQSISLLLDAKRALDKIEAELRVSKEVKANSGS</sequence>
<evidence type="ECO:0000256" key="2">
    <source>
        <dbReference type="ARBA" id="ARBA00006918"/>
    </source>
</evidence>
<evidence type="ECO:0000259" key="9">
    <source>
        <dbReference type="Pfam" id="PF16282"/>
    </source>
</evidence>
<comment type="function">
    <text evidence="8">Component of the SWR1 complex which mediates the ATP-dependent exchange of histone H2A for the H2A variant HZT1 leading to transcriptional regulation of selected genes by chromatin remodeling. Component of the NuA4 histone acetyltransferase complex which is involved in transcriptional activation of selected genes principally by acetylation of nucleosomal histone H4 and H2A. The NuA4 complex is also involved in DNA repair.</text>
</comment>
<evidence type="ECO:0000256" key="6">
    <source>
        <dbReference type="ARBA" id="ARBA00023163"/>
    </source>
</evidence>
<comment type="similarity">
    <text evidence="2">Belongs to the SWC4 family.</text>
</comment>
<protein>
    <recommendedName>
        <fullName evidence="3">SWR1-complex protein 4</fullName>
    </recommendedName>
</protein>
<name>A0A2T0FI98_9ASCO</name>
<dbReference type="GO" id="GO:0003714">
    <property type="term" value="F:transcription corepressor activity"/>
    <property type="evidence" value="ECO:0007669"/>
    <property type="project" value="TreeGrafter"/>
</dbReference>
<dbReference type="RefSeq" id="XP_024664622.1">
    <property type="nucleotide sequence ID" value="XM_024808854.1"/>
</dbReference>
<evidence type="ECO:0000256" key="4">
    <source>
        <dbReference type="ARBA" id="ARBA00022853"/>
    </source>
</evidence>
<dbReference type="InterPro" id="IPR032563">
    <property type="entry name" value="DAMP1_SANT-like"/>
</dbReference>
<dbReference type="GO" id="GO:0000812">
    <property type="term" value="C:Swr1 complex"/>
    <property type="evidence" value="ECO:0007669"/>
    <property type="project" value="TreeGrafter"/>
</dbReference>
<dbReference type="GO" id="GO:0035267">
    <property type="term" value="C:NuA4 histone acetyltransferase complex"/>
    <property type="evidence" value="ECO:0007669"/>
    <property type="project" value="InterPro"/>
</dbReference>
<dbReference type="GO" id="GO:0006281">
    <property type="term" value="P:DNA repair"/>
    <property type="evidence" value="ECO:0007669"/>
    <property type="project" value="InterPro"/>
</dbReference>
<dbReference type="Proteomes" id="UP000238350">
    <property type="component" value="Unassembled WGS sequence"/>
</dbReference>
<evidence type="ECO:0000256" key="7">
    <source>
        <dbReference type="ARBA" id="ARBA00023242"/>
    </source>
</evidence>
<reference evidence="10 11" key="1">
    <citation type="submission" date="2017-04" db="EMBL/GenBank/DDBJ databases">
        <title>Genome sequencing of [Candida] sorbophila.</title>
        <authorList>
            <person name="Ahn J.O."/>
        </authorList>
    </citation>
    <scope>NUCLEOTIDE SEQUENCE [LARGE SCALE GENOMIC DNA]</scope>
    <source>
        <strain evidence="10 11">DS02</strain>
    </source>
</reference>
<keyword evidence="4" id="KW-0156">Chromatin regulator</keyword>
<dbReference type="GO" id="GO:0000122">
    <property type="term" value="P:negative regulation of transcription by RNA polymerase II"/>
    <property type="evidence" value="ECO:0007669"/>
    <property type="project" value="TreeGrafter"/>
</dbReference>
<evidence type="ECO:0000313" key="11">
    <source>
        <dbReference type="Proteomes" id="UP000238350"/>
    </source>
</evidence>
<evidence type="ECO:0000256" key="8">
    <source>
        <dbReference type="ARBA" id="ARBA00025264"/>
    </source>
</evidence>
<keyword evidence="7" id="KW-0539">Nucleus</keyword>
<dbReference type="PANTHER" id="PTHR12855:SF10">
    <property type="entry name" value="DNA METHYLTRANSFERASE 1-ASSOCIATED PROTEIN 1"/>
    <property type="match status" value="1"/>
</dbReference>
<proteinExistence type="inferred from homology"/>